<name>A0A6A6LZ74_HEVBR</name>
<dbReference type="GO" id="GO:0009116">
    <property type="term" value="P:nucleoside metabolic process"/>
    <property type="evidence" value="ECO:0007669"/>
    <property type="project" value="InterPro"/>
</dbReference>
<feature type="chain" id="PRO_5025659774" description="Nucleoside phosphorylase domain-containing protein" evidence="1">
    <location>
        <begin position="28"/>
        <end position="320"/>
    </location>
</feature>
<organism evidence="3 4">
    <name type="scientific">Hevea brasiliensis</name>
    <name type="common">Para rubber tree</name>
    <name type="synonym">Siphonia brasiliensis</name>
    <dbReference type="NCBI Taxonomy" id="3981"/>
    <lineage>
        <taxon>Eukaryota</taxon>
        <taxon>Viridiplantae</taxon>
        <taxon>Streptophyta</taxon>
        <taxon>Embryophyta</taxon>
        <taxon>Tracheophyta</taxon>
        <taxon>Spermatophyta</taxon>
        <taxon>Magnoliopsida</taxon>
        <taxon>eudicotyledons</taxon>
        <taxon>Gunneridae</taxon>
        <taxon>Pentapetalae</taxon>
        <taxon>rosids</taxon>
        <taxon>fabids</taxon>
        <taxon>Malpighiales</taxon>
        <taxon>Euphorbiaceae</taxon>
        <taxon>Crotonoideae</taxon>
        <taxon>Micrandreae</taxon>
        <taxon>Hevea</taxon>
    </lineage>
</organism>
<feature type="domain" description="Nucleoside phosphorylase" evidence="2">
    <location>
        <begin position="80"/>
        <end position="291"/>
    </location>
</feature>
<dbReference type="PANTHER" id="PTHR21234:SF45">
    <property type="entry name" value="NUCLEOSIDE PHOSPHORYLASE DOMAIN-CONTAINING PROTEIN"/>
    <property type="match status" value="1"/>
</dbReference>
<sequence length="320" mass="34391">MAVAGPRRMMWAVEMAVVVMIGLLAMASPTMQVSMKNPLREAVQKISEKTTVFAIIVTANSSEKAFNESGIFNPISSTVYKGRIFLLGTIQGSKFVFVNSPSFPTINAAITVEILADKFDLLGIIYFGSAAALNDSLSIGTVAVPSLIGATGLWKWQPDGAPKEGLLNFGEFNYPTKGENSLGSVQYEKSKVYINGTFKESIWIGVTPEWQQIADEIEVDSVQVVHGLSISSAKASVNNEAYKNFLYNTFKTSVVDTSSVAVALGAYTNELPFILFNGVSNYADGSDVSNNSLANANAVKVLNNFIYLLLIGSPAASYDD</sequence>
<dbReference type="InterPro" id="IPR000845">
    <property type="entry name" value="Nucleoside_phosphorylase_d"/>
</dbReference>
<dbReference type="Proteomes" id="UP000467840">
    <property type="component" value="Chromosome 9"/>
</dbReference>
<dbReference type="InterPro" id="IPR035994">
    <property type="entry name" value="Nucleoside_phosphorylase_sf"/>
</dbReference>
<accession>A0A6A6LZ74</accession>
<gene>
    <name evidence="3" type="ORF">GH714_020538</name>
</gene>
<dbReference type="EMBL" id="JAAGAX010000008">
    <property type="protein sequence ID" value="KAF2306692.1"/>
    <property type="molecule type" value="Genomic_DNA"/>
</dbReference>
<feature type="signal peptide" evidence="1">
    <location>
        <begin position="1"/>
        <end position="27"/>
    </location>
</feature>
<reference evidence="3 4" key="1">
    <citation type="journal article" date="2020" name="Mol. Plant">
        <title>The Chromosome-Based Rubber Tree Genome Provides New Insights into Spurge Genome Evolution and Rubber Biosynthesis.</title>
        <authorList>
            <person name="Liu J."/>
            <person name="Shi C."/>
            <person name="Shi C.C."/>
            <person name="Li W."/>
            <person name="Zhang Q.J."/>
            <person name="Zhang Y."/>
            <person name="Li K."/>
            <person name="Lu H.F."/>
            <person name="Shi C."/>
            <person name="Zhu S.T."/>
            <person name="Xiao Z.Y."/>
            <person name="Nan H."/>
            <person name="Yue Y."/>
            <person name="Zhu X.G."/>
            <person name="Wu Y."/>
            <person name="Hong X.N."/>
            <person name="Fan G.Y."/>
            <person name="Tong Y."/>
            <person name="Zhang D."/>
            <person name="Mao C.L."/>
            <person name="Liu Y.L."/>
            <person name="Hao S.J."/>
            <person name="Liu W.Q."/>
            <person name="Lv M.Q."/>
            <person name="Zhang H.B."/>
            <person name="Liu Y."/>
            <person name="Hu-Tang G.R."/>
            <person name="Wang J.P."/>
            <person name="Wang J.H."/>
            <person name="Sun Y.H."/>
            <person name="Ni S.B."/>
            <person name="Chen W.B."/>
            <person name="Zhang X.C."/>
            <person name="Jiao Y.N."/>
            <person name="Eichler E.E."/>
            <person name="Li G.H."/>
            <person name="Liu X."/>
            <person name="Gao L.Z."/>
        </authorList>
    </citation>
    <scope>NUCLEOTIDE SEQUENCE [LARGE SCALE GENOMIC DNA]</scope>
    <source>
        <strain evidence="4">cv. GT1</strain>
        <tissue evidence="3">Leaf</tissue>
    </source>
</reference>
<dbReference type="Gene3D" id="3.40.50.1580">
    <property type="entry name" value="Nucleoside phosphorylase domain"/>
    <property type="match status" value="1"/>
</dbReference>
<dbReference type="GO" id="GO:0003824">
    <property type="term" value="F:catalytic activity"/>
    <property type="evidence" value="ECO:0007669"/>
    <property type="project" value="InterPro"/>
</dbReference>
<dbReference type="AlphaFoldDB" id="A0A6A6LZ74"/>
<evidence type="ECO:0000256" key="1">
    <source>
        <dbReference type="SAM" id="SignalP"/>
    </source>
</evidence>
<dbReference type="Pfam" id="PF01048">
    <property type="entry name" value="PNP_UDP_1"/>
    <property type="match status" value="1"/>
</dbReference>
<keyword evidence="1" id="KW-0732">Signal</keyword>
<dbReference type="PANTHER" id="PTHR21234">
    <property type="entry name" value="PURINE NUCLEOSIDE PHOSPHORYLASE"/>
    <property type="match status" value="1"/>
</dbReference>
<evidence type="ECO:0000259" key="2">
    <source>
        <dbReference type="Pfam" id="PF01048"/>
    </source>
</evidence>
<evidence type="ECO:0000313" key="4">
    <source>
        <dbReference type="Proteomes" id="UP000467840"/>
    </source>
</evidence>
<dbReference type="SUPFAM" id="SSF53167">
    <property type="entry name" value="Purine and uridine phosphorylases"/>
    <property type="match status" value="1"/>
</dbReference>
<keyword evidence="4" id="KW-1185">Reference proteome</keyword>
<comment type="caution">
    <text evidence="3">The sequence shown here is derived from an EMBL/GenBank/DDBJ whole genome shotgun (WGS) entry which is preliminary data.</text>
</comment>
<protein>
    <recommendedName>
        <fullName evidence="2">Nucleoside phosphorylase domain-containing protein</fullName>
    </recommendedName>
</protein>
<proteinExistence type="predicted"/>
<evidence type="ECO:0000313" key="3">
    <source>
        <dbReference type="EMBL" id="KAF2306692.1"/>
    </source>
</evidence>